<dbReference type="PANTHER" id="PTHR45947">
    <property type="entry name" value="SULFOQUINOVOSYL TRANSFERASE SQD2"/>
    <property type="match status" value="1"/>
</dbReference>
<dbReference type="EMBL" id="JAMRXG010000003">
    <property type="protein sequence ID" value="MCM6773443.1"/>
    <property type="molecule type" value="Genomic_DNA"/>
</dbReference>
<dbReference type="Pfam" id="PF00534">
    <property type="entry name" value="Glycos_transf_1"/>
    <property type="match status" value="1"/>
</dbReference>
<keyword evidence="1 5" id="KW-0328">Glycosyltransferase</keyword>
<dbReference type="GO" id="GO:1901137">
    <property type="term" value="P:carbohydrate derivative biosynthetic process"/>
    <property type="evidence" value="ECO:0007669"/>
    <property type="project" value="UniProtKB-ARBA"/>
</dbReference>
<dbReference type="Proteomes" id="UP001139157">
    <property type="component" value="Unassembled WGS sequence"/>
</dbReference>
<dbReference type="InterPro" id="IPR001296">
    <property type="entry name" value="Glyco_trans_1"/>
</dbReference>
<keyword evidence="2 5" id="KW-0808">Transferase</keyword>
<evidence type="ECO:0000259" key="4">
    <source>
        <dbReference type="Pfam" id="PF13439"/>
    </source>
</evidence>
<organism evidence="5 6">
    <name type="scientific">Nocardia pulmonis</name>
    <dbReference type="NCBI Taxonomy" id="2951408"/>
    <lineage>
        <taxon>Bacteria</taxon>
        <taxon>Bacillati</taxon>
        <taxon>Actinomycetota</taxon>
        <taxon>Actinomycetes</taxon>
        <taxon>Mycobacteriales</taxon>
        <taxon>Nocardiaceae</taxon>
        <taxon>Nocardia</taxon>
    </lineage>
</organism>
<name>A0A9X2E8J5_9NOCA</name>
<dbReference type="EC" id="2.4.-.-" evidence="5"/>
<dbReference type="AlphaFoldDB" id="A0A9X2E8J5"/>
<evidence type="ECO:0000259" key="3">
    <source>
        <dbReference type="Pfam" id="PF00534"/>
    </source>
</evidence>
<dbReference type="PANTHER" id="PTHR45947:SF3">
    <property type="entry name" value="SULFOQUINOVOSYL TRANSFERASE SQD2"/>
    <property type="match status" value="1"/>
</dbReference>
<keyword evidence="6" id="KW-1185">Reference proteome</keyword>
<protein>
    <submittedName>
        <fullName evidence="5">Glycosyltransferase</fullName>
        <ecNumber evidence="5">2.4.-.-</ecNumber>
    </submittedName>
</protein>
<feature type="domain" description="Glycosyltransferase subfamily 4-like N-terminal" evidence="4">
    <location>
        <begin position="15"/>
        <end position="178"/>
    </location>
</feature>
<sequence>MRIVQLANFYTPASGGLRTCVDEIGRGYLAAGHDRVLVVPGLADADESTPAGRRITLRGPRFGGAGYHVLTARRTRPLLQRLRPDVLECSDKLSVRWLAPWARRAGVPLVLFSHERIDAILRPRVPPGFPLSTAADLANRRLSARAHHIIVTSGFARDEFTRIGARNVHRIPLGVDLETFRPLEPFPGRLRLVADRHIDRTATPSDRGVVGLVLVSRLSREKRPGRAIEALRLLRAGGIDAELTVVGDGPLRDRLRERSSGLPVTFAGHVSDRRAVARMVAAADIAVCPSPAETFGLAVLEALACGTPVVVPRAGAARELLGPTGSGLECDGTPRGLATAITTLLTIPEHSRRAAARRSAERFPWSATVAELLSLYADFEPEMRSA</sequence>
<gene>
    <name evidence="5" type="ORF">NDR86_08150</name>
</gene>
<evidence type="ECO:0000313" key="5">
    <source>
        <dbReference type="EMBL" id="MCM6773443.1"/>
    </source>
</evidence>
<reference evidence="5" key="1">
    <citation type="submission" date="2022-06" db="EMBL/GenBank/DDBJ databases">
        <title>Novel species in genus nocardia.</title>
        <authorList>
            <person name="Li F."/>
        </authorList>
    </citation>
    <scope>NUCLEOTIDE SEQUENCE</scope>
    <source>
        <strain evidence="5">CDC141</strain>
    </source>
</reference>
<proteinExistence type="predicted"/>
<dbReference type="SUPFAM" id="SSF53756">
    <property type="entry name" value="UDP-Glycosyltransferase/glycogen phosphorylase"/>
    <property type="match status" value="1"/>
</dbReference>
<comment type="caution">
    <text evidence="5">The sequence shown here is derived from an EMBL/GenBank/DDBJ whole genome shotgun (WGS) entry which is preliminary data.</text>
</comment>
<dbReference type="RefSeq" id="WP_251910514.1">
    <property type="nucleotide sequence ID" value="NZ_JAMRXG010000003.1"/>
</dbReference>
<feature type="domain" description="Glycosyl transferase family 1" evidence="3">
    <location>
        <begin position="212"/>
        <end position="355"/>
    </location>
</feature>
<accession>A0A9X2E8J5</accession>
<evidence type="ECO:0000256" key="2">
    <source>
        <dbReference type="ARBA" id="ARBA00022679"/>
    </source>
</evidence>
<dbReference type="Gene3D" id="3.40.50.2000">
    <property type="entry name" value="Glycogen Phosphorylase B"/>
    <property type="match status" value="2"/>
</dbReference>
<evidence type="ECO:0000256" key="1">
    <source>
        <dbReference type="ARBA" id="ARBA00022676"/>
    </source>
</evidence>
<dbReference type="Pfam" id="PF13439">
    <property type="entry name" value="Glyco_transf_4"/>
    <property type="match status" value="1"/>
</dbReference>
<dbReference type="InterPro" id="IPR028098">
    <property type="entry name" value="Glyco_trans_4-like_N"/>
</dbReference>
<dbReference type="InterPro" id="IPR050194">
    <property type="entry name" value="Glycosyltransferase_grp1"/>
</dbReference>
<evidence type="ECO:0000313" key="6">
    <source>
        <dbReference type="Proteomes" id="UP001139157"/>
    </source>
</evidence>
<dbReference type="GO" id="GO:0016757">
    <property type="term" value="F:glycosyltransferase activity"/>
    <property type="evidence" value="ECO:0007669"/>
    <property type="project" value="UniProtKB-KW"/>
</dbReference>
<dbReference type="GO" id="GO:1903509">
    <property type="term" value="P:liposaccharide metabolic process"/>
    <property type="evidence" value="ECO:0007669"/>
    <property type="project" value="UniProtKB-ARBA"/>
</dbReference>